<evidence type="ECO:0000259" key="1">
    <source>
        <dbReference type="Pfam" id="PF15919"/>
    </source>
</evidence>
<accession>A0A2T2WM40</accession>
<reference evidence="2 3" key="1">
    <citation type="journal article" date="2014" name="BMC Genomics">
        <title>Comparison of environmental and isolate Sulfobacillus genomes reveals diverse carbon, sulfur, nitrogen, and hydrogen metabolisms.</title>
        <authorList>
            <person name="Justice N.B."/>
            <person name="Norman A."/>
            <person name="Brown C.T."/>
            <person name="Singh A."/>
            <person name="Thomas B.C."/>
            <person name="Banfield J.F."/>
        </authorList>
    </citation>
    <scope>NUCLEOTIDE SEQUENCE [LARGE SCALE GENOMIC DNA]</scope>
    <source>
        <strain evidence="2">AMDSBA1</strain>
    </source>
</reference>
<comment type="caution">
    <text evidence="2">The sequence shown here is derived from an EMBL/GenBank/DDBJ whole genome shotgun (WGS) entry which is preliminary data.</text>
</comment>
<dbReference type="AlphaFoldDB" id="A0A2T2WM40"/>
<protein>
    <recommendedName>
        <fullName evidence="1">HicB-like antitoxin of toxin-antitoxin system domain-containing protein</fullName>
    </recommendedName>
</protein>
<dbReference type="SUPFAM" id="SSF143100">
    <property type="entry name" value="TTHA1013/TTHA0281-like"/>
    <property type="match status" value="1"/>
</dbReference>
<feature type="domain" description="HicB-like antitoxin of toxin-antitoxin system" evidence="1">
    <location>
        <begin position="9"/>
        <end position="69"/>
    </location>
</feature>
<dbReference type="InterPro" id="IPR031807">
    <property type="entry name" value="HicB-like"/>
</dbReference>
<proteinExistence type="predicted"/>
<evidence type="ECO:0000313" key="2">
    <source>
        <dbReference type="EMBL" id="PSR23305.1"/>
    </source>
</evidence>
<dbReference type="PANTHER" id="PTHR34504">
    <property type="entry name" value="ANTITOXIN HICB"/>
    <property type="match status" value="1"/>
</dbReference>
<dbReference type="InterPro" id="IPR035069">
    <property type="entry name" value="TTHA1013/TTHA0281-like"/>
</dbReference>
<gene>
    <name evidence="2" type="ORF">C7B43_20140</name>
</gene>
<evidence type="ECO:0000313" key="3">
    <source>
        <dbReference type="Proteomes" id="UP000242699"/>
    </source>
</evidence>
<name>A0A2T2WM40_9FIRM</name>
<dbReference type="Proteomes" id="UP000242699">
    <property type="component" value="Unassembled WGS sequence"/>
</dbReference>
<dbReference type="PANTHER" id="PTHR34504:SF2">
    <property type="entry name" value="UPF0150 PROTEIN SSL0259"/>
    <property type="match status" value="1"/>
</dbReference>
<dbReference type="EMBL" id="PXYT01000095">
    <property type="protein sequence ID" value="PSR23305.1"/>
    <property type="molecule type" value="Genomic_DNA"/>
</dbReference>
<organism evidence="2 3">
    <name type="scientific">Sulfobacillus benefaciens</name>
    <dbReference type="NCBI Taxonomy" id="453960"/>
    <lineage>
        <taxon>Bacteria</taxon>
        <taxon>Bacillati</taxon>
        <taxon>Bacillota</taxon>
        <taxon>Clostridia</taxon>
        <taxon>Eubacteriales</taxon>
        <taxon>Clostridiales Family XVII. Incertae Sedis</taxon>
        <taxon>Sulfobacillus</taxon>
    </lineage>
</organism>
<dbReference type="Pfam" id="PF15919">
    <property type="entry name" value="HicB_lk_antitox"/>
    <property type="match status" value="1"/>
</dbReference>
<dbReference type="InterPro" id="IPR051404">
    <property type="entry name" value="TA_system_antitoxin"/>
</dbReference>
<dbReference type="Gene3D" id="3.30.160.250">
    <property type="match status" value="1"/>
</dbReference>
<sequence length="87" mass="10159">MNTHDNLRYSLWIRWSDEDQLYIVEVPELPGCKTHGKTYAEAVIQAQDAMDTWLYGHRALGYAIPPPDWYQATENGPRHPLRHAERP</sequence>